<reference evidence="6 7" key="1">
    <citation type="journal article" date="2009" name="Stand. Genomic Sci.">
        <title>Complete genome sequence of Beutenbergia cavernae type strain (HKI 0122).</title>
        <authorList>
            <person name="Land M."/>
            <person name="Pukall R."/>
            <person name="Abt B."/>
            <person name="Goker M."/>
            <person name="Rohde M."/>
            <person name="Glavina Del Rio T."/>
            <person name="Tice H."/>
            <person name="Copeland A."/>
            <person name="Cheng J.F."/>
            <person name="Lucas S."/>
            <person name="Chen F."/>
            <person name="Nolan M."/>
            <person name="Bruce D."/>
            <person name="Goodwin L."/>
            <person name="Pitluck S."/>
            <person name="Ivanova N."/>
            <person name="Mavromatis K."/>
            <person name="Ovchinnikova G."/>
            <person name="Pati A."/>
            <person name="Chen A."/>
            <person name="Palaniappan K."/>
            <person name="Hauser L."/>
            <person name="Chang Y.J."/>
            <person name="Jefferies C.C."/>
            <person name="Saunders E."/>
            <person name="Brettin T."/>
            <person name="Detter J.C."/>
            <person name="Han C."/>
            <person name="Chain P."/>
            <person name="Bristow J."/>
            <person name="Eisen J.A."/>
            <person name="Markowitz V."/>
            <person name="Hugenholtz P."/>
            <person name="Kyrpides N.C."/>
            <person name="Klenk H.P."/>
            <person name="Lapidus A."/>
        </authorList>
    </citation>
    <scope>NUCLEOTIDE SEQUENCE [LARGE SCALE GENOMIC DNA]</scope>
    <source>
        <strain evidence="7">ATCC BAA-8 / DSM 12333 / NBRC 16432</strain>
    </source>
</reference>
<name>C5C5P1_BEUC1</name>
<dbReference type="STRING" id="471853.Bcav_1977"/>
<dbReference type="PROSITE" id="PS00770">
    <property type="entry name" value="AA_TRANSFER_CLASS_4"/>
    <property type="match status" value="1"/>
</dbReference>
<dbReference type="eggNOG" id="COG0115">
    <property type="taxonomic scope" value="Bacteria"/>
</dbReference>
<dbReference type="EMBL" id="CP001618">
    <property type="protein sequence ID" value="ACQ80232.1"/>
    <property type="molecule type" value="Genomic_DNA"/>
</dbReference>
<evidence type="ECO:0000256" key="5">
    <source>
        <dbReference type="RuleBase" id="RU004516"/>
    </source>
</evidence>
<dbReference type="HOGENOM" id="CLU_020844_4_0_11"/>
<proteinExistence type="inferred from homology"/>
<dbReference type="InterPro" id="IPR018300">
    <property type="entry name" value="Aminotrans_IV_CS"/>
</dbReference>
<organism evidence="6 7">
    <name type="scientific">Beutenbergia cavernae (strain ATCC BAA-8 / DSM 12333 / CCUG 43141 / JCM 11478 / NBRC 16432 / NCIMB 13614 / HKI 0122)</name>
    <dbReference type="NCBI Taxonomy" id="471853"/>
    <lineage>
        <taxon>Bacteria</taxon>
        <taxon>Bacillati</taxon>
        <taxon>Actinomycetota</taxon>
        <taxon>Actinomycetes</taxon>
        <taxon>Micrococcales</taxon>
        <taxon>Beutenbergiaceae</taxon>
        <taxon>Beutenbergia</taxon>
    </lineage>
</organism>
<dbReference type="KEGG" id="bcv:Bcav_1977"/>
<dbReference type="GO" id="GO:0005829">
    <property type="term" value="C:cytosol"/>
    <property type="evidence" value="ECO:0007669"/>
    <property type="project" value="TreeGrafter"/>
</dbReference>
<dbReference type="GO" id="GO:0008652">
    <property type="term" value="P:amino acid biosynthetic process"/>
    <property type="evidence" value="ECO:0007669"/>
    <property type="project" value="UniProtKB-ARBA"/>
</dbReference>
<dbReference type="SUPFAM" id="SSF56752">
    <property type="entry name" value="D-aminoacid aminotransferase-like PLP-dependent enzymes"/>
    <property type="match status" value="1"/>
</dbReference>
<evidence type="ECO:0000256" key="1">
    <source>
        <dbReference type="ARBA" id="ARBA00001933"/>
    </source>
</evidence>
<dbReference type="AlphaFoldDB" id="C5C5P1"/>
<accession>C5C5P1</accession>
<dbReference type="InterPro" id="IPR043131">
    <property type="entry name" value="BCAT-like_N"/>
</dbReference>
<evidence type="ECO:0000256" key="3">
    <source>
        <dbReference type="ARBA" id="ARBA00022898"/>
    </source>
</evidence>
<comment type="similarity">
    <text evidence="2 4">Belongs to the class-IV pyridoxal-phosphate-dependent aminotransferase family.</text>
</comment>
<dbReference type="PANTHER" id="PTHR42743">
    <property type="entry name" value="AMINO-ACID AMINOTRANSFERASE"/>
    <property type="match status" value="1"/>
</dbReference>
<dbReference type="InterPro" id="IPR001544">
    <property type="entry name" value="Aminotrans_IV"/>
</dbReference>
<keyword evidence="3 5" id="KW-0663">Pyridoxal phosphate</keyword>
<sequence>MTTIAWFDGALRDPAEPLVSLLDHGITVGDGVFETCELVGGRAFALTRHVARLGRSASGLGLAAPDESVLRGAVADVERAWVAAHGDAVGRLRITWTAGVGPLGSDRLDSPGTLIVAASPARPAAPARVAVVPWPRNERGALAGLKTTSYAENVVALAHAAERGASEAIFANTRGELCEGTGTNVFCEDDRGLVTPPLSSGALAGVTRALVLEWAADAGIPAREETLPLDALRTSRHAALTSSTRGIVPIIGVDDVALEPGPLTLAMGEEFARRQAEQIDP</sequence>
<dbReference type="InterPro" id="IPR036038">
    <property type="entry name" value="Aminotransferase-like"/>
</dbReference>
<evidence type="ECO:0000256" key="2">
    <source>
        <dbReference type="ARBA" id="ARBA00009320"/>
    </source>
</evidence>
<comment type="cofactor">
    <cofactor evidence="1 5">
        <name>pyridoxal 5'-phosphate</name>
        <dbReference type="ChEBI" id="CHEBI:597326"/>
    </cofactor>
</comment>
<evidence type="ECO:0000256" key="4">
    <source>
        <dbReference type="RuleBase" id="RU004106"/>
    </source>
</evidence>
<protein>
    <submittedName>
        <fullName evidence="6">Aminotransferase class IV</fullName>
    </submittedName>
</protein>
<keyword evidence="6" id="KW-0808">Transferase</keyword>
<dbReference type="GO" id="GO:0008483">
    <property type="term" value="F:transaminase activity"/>
    <property type="evidence" value="ECO:0007669"/>
    <property type="project" value="UniProtKB-KW"/>
</dbReference>
<keyword evidence="6" id="KW-0032">Aminotransferase</keyword>
<dbReference type="Gene3D" id="3.20.10.10">
    <property type="entry name" value="D-amino Acid Aminotransferase, subunit A, domain 2"/>
    <property type="match status" value="1"/>
</dbReference>
<dbReference type="Gene3D" id="3.30.470.10">
    <property type="match status" value="1"/>
</dbReference>
<dbReference type="PANTHER" id="PTHR42743:SF11">
    <property type="entry name" value="AMINODEOXYCHORISMATE LYASE"/>
    <property type="match status" value="1"/>
</dbReference>
<dbReference type="Pfam" id="PF01063">
    <property type="entry name" value="Aminotran_4"/>
    <property type="match status" value="1"/>
</dbReference>
<evidence type="ECO:0000313" key="6">
    <source>
        <dbReference type="EMBL" id="ACQ80232.1"/>
    </source>
</evidence>
<dbReference type="InterPro" id="IPR043132">
    <property type="entry name" value="BCAT-like_C"/>
</dbReference>
<dbReference type="GO" id="GO:0046394">
    <property type="term" value="P:carboxylic acid biosynthetic process"/>
    <property type="evidence" value="ECO:0007669"/>
    <property type="project" value="UniProtKB-ARBA"/>
</dbReference>
<dbReference type="InterPro" id="IPR050571">
    <property type="entry name" value="Class-IV_PLP-Dep_Aminotrnsfr"/>
</dbReference>
<dbReference type="RefSeq" id="WP_015882472.1">
    <property type="nucleotide sequence ID" value="NC_012669.1"/>
</dbReference>
<evidence type="ECO:0000313" key="7">
    <source>
        <dbReference type="Proteomes" id="UP000007962"/>
    </source>
</evidence>
<dbReference type="Proteomes" id="UP000007962">
    <property type="component" value="Chromosome"/>
</dbReference>
<dbReference type="FunFam" id="3.20.10.10:FF:000002">
    <property type="entry name" value="D-alanine aminotransferase"/>
    <property type="match status" value="1"/>
</dbReference>
<keyword evidence="7" id="KW-1185">Reference proteome</keyword>
<gene>
    <name evidence="6" type="ordered locus">Bcav_1977</name>
</gene>